<gene>
    <name evidence="1" type="ORF">LKD81_10825</name>
</gene>
<organism evidence="1 2">
    <name type="scientific">Hominifimenecus microfluidus</name>
    <dbReference type="NCBI Taxonomy" id="2885348"/>
    <lineage>
        <taxon>Bacteria</taxon>
        <taxon>Bacillati</taxon>
        <taxon>Bacillota</taxon>
        <taxon>Clostridia</taxon>
        <taxon>Lachnospirales</taxon>
        <taxon>Lachnospiraceae</taxon>
        <taxon>Hominifimenecus</taxon>
    </lineage>
</organism>
<evidence type="ECO:0000313" key="1">
    <source>
        <dbReference type="EMBL" id="MCC2231486.1"/>
    </source>
</evidence>
<dbReference type="InterPro" id="IPR036412">
    <property type="entry name" value="HAD-like_sf"/>
</dbReference>
<dbReference type="Gene3D" id="3.40.50.1000">
    <property type="entry name" value="HAD superfamily/HAD-like"/>
    <property type="match status" value="1"/>
</dbReference>
<dbReference type="RefSeq" id="WP_308454005.1">
    <property type="nucleotide sequence ID" value="NZ_JAJEQR010000030.1"/>
</dbReference>
<evidence type="ECO:0000313" key="2">
    <source>
        <dbReference type="Proteomes" id="UP001198182"/>
    </source>
</evidence>
<protein>
    <submittedName>
        <fullName evidence="1">HAD-IIIA family hydrolase</fullName>
    </submittedName>
</protein>
<dbReference type="GO" id="GO:0016787">
    <property type="term" value="F:hydrolase activity"/>
    <property type="evidence" value="ECO:0007669"/>
    <property type="project" value="UniProtKB-KW"/>
</dbReference>
<reference evidence="1" key="1">
    <citation type="submission" date="2021-10" db="EMBL/GenBank/DDBJ databases">
        <title>Anaerobic single-cell dispensing facilitates the cultivation of human gut bacteria.</title>
        <authorList>
            <person name="Afrizal A."/>
        </authorList>
    </citation>
    <scope>NUCLEOTIDE SEQUENCE</scope>
    <source>
        <strain evidence="1">CLA-AA-H215</strain>
    </source>
</reference>
<accession>A0AAE3EAA6</accession>
<name>A0AAE3EAA6_9FIRM</name>
<dbReference type="Pfam" id="PF00702">
    <property type="entry name" value="Hydrolase"/>
    <property type="match status" value="1"/>
</dbReference>
<keyword evidence="1" id="KW-0378">Hydrolase</keyword>
<dbReference type="InterPro" id="IPR023214">
    <property type="entry name" value="HAD_sf"/>
</dbReference>
<dbReference type="EMBL" id="JAJEQR010000030">
    <property type="protein sequence ID" value="MCC2231486.1"/>
    <property type="molecule type" value="Genomic_DNA"/>
</dbReference>
<keyword evidence="2" id="KW-1185">Reference proteome</keyword>
<dbReference type="AlphaFoldDB" id="A0AAE3EAA6"/>
<dbReference type="InterPro" id="IPR006549">
    <property type="entry name" value="HAD-SF_hydro_IIIA"/>
</dbReference>
<proteinExistence type="predicted"/>
<comment type="caution">
    <text evidence="1">The sequence shown here is derived from an EMBL/GenBank/DDBJ whole genome shotgun (WGS) entry which is preliminary data.</text>
</comment>
<dbReference type="SUPFAM" id="SSF56784">
    <property type="entry name" value="HAD-like"/>
    <property type="match status" value="1"/>
</dbReference>
<sequence>MKVRLYPGERIASVYTISYQKLWDQGIRGILYDIDNTLVPDNAPADSRSEALFHQLHAIGFRTCLVSNNKEPRVLPFAEAVQSEAVCRAHKPAAAGYLEGVRRMGIHPEQALFIGDQIFTDIWGANNAGIRNFLVRPVDPHERFRIRLKRIPEMLILFLYELSCKIGRNRKK</sequence>
<dbReference type="NCBIfam" id="TIGR01662">
    <property type="entry name" value="HAD-SF-IIIA"/>
    <property type="match status" value="1"/>
</dbReference>
<dbReference type="Proteomes" id="UP001198182">
    <property type="component" value="Unassembled WGS sequence"/>
</dbReference>